<dbReference type="InterPro" id="IPR001228">
    <property type="entry name" value="IspD"/>
</dbReference>
<comment type="pathway">
    <text evidence="2 7">Isoprenoid biosynthesis; isopentenyl diphosphate biosynthesis via DXP pathway; isopentenyl diphosphate from 1-deoxy-D-xylulose 5-phosphate: step 2/6.</text>
</comment>
<dbReference type="Pfam" id="PF01128">
    <property type="entry name" value="IspD"/>
    <property type="match status" value="1"/>
</dbReference>
<evidence type="ECO:0000256" key="7">
    <source>
        <dbReference type="HAMAP-Rule" id="MF_00108"/>
    </source>
</evidence>
<organism evidence="8 9">
    <name type="scientific">Bifidobacterium adolescentis (strain ATCC 15703 / DSM 20083 / NCTC 11814 / E194a)</name>
    <dbReference type="NCBI Taxonomy" id="367928"/>
    <lineage>
        <taxon>Bacteria</taxon>
        <taxon>Bacillati</taxon>
        <taxon>Actinomycetota</taxon>
        <taxon>Actinomycetes</taxon>
        <taxon>Bifidobacteriales</taxon>
        <taxon>Bifidobacteriaceae</taxon>
        <taxon>Bifidobacterium</taxon>
    </lineage>
</organism>
<gene>
    <name evidence="7 8" type="primary">ispD</name>
    <name evidence="8" type="ordered locus">BAD_0269</name>
</gene>
<evidence type="ECO:0000313" key="9">
    <source>
        <dbReference type="Proteomes" id="UP000008702"/>
    </source>
</evidence>
<dbReference type="Proteomes" id="UP000008702">
    <property type="component" value="Chromosome"/>
</dbReference>
<dbReference type="GO" id="GO:0050518">
    <property type="term" value="F:2-C-methyl-D-erythritol 4-phosphate cytidylyltransferase activity"/>
    <property type="evidence" value="ECO:0007669"/>
    <property type="project" value="UniProtKB-UniRule"/>
</dbReference>
<accession>A1A017</accession>
<dbReference type="KEGG" id="bad:BAD_0269"/>
<keyword evidence="6 7" id="KW-0414">Isoprene biosynthesis</keyword>
<dbReference type="UniPathway" id="UPA00056">
    <property type="reaction ID" value="UER00093"/>
</dbReference>
<evidence type="ECO:0000256" key="4">
    <source>
        <dbReference type="ARBA" id="ARBA00022679"/>
    </source>
</evidence>
<proteinExistence type="inferred from homology"/>
<dbReference type="InterPro" id="IPR034683">
    <property type="entry name" value="IspD/TarI"/>
</dbReference>
<evidence type="ECO:0000256" key="3">
    <source>
        <dbReference type="ARBA" id="ARBA00009789"/>
    </source>
</evidence>
<dbReference type="STRING" id="367928.BAD_0269"/>
<dbReference type="GO" id="GO:0019288">
    <property type="term" value="P:isopentenyl diphosphate biosynthetic process, methylerythritol 4-phosphate pathway"/>
    <property type="evidence" value="ECO:0007669"/>
    <property type="project" value="UniProtKB-UniRule"/>
</dbReference>
<dbReference type="PaxDb" id="1680-BADO_0277"/>
<dbReference type="PANTHER" id="PTHR32125:SF4">
    <property type="entry name" value="2-C-METHYL-D-ERYTHRITOL 4-PHOSPHATE CYTIDYLYLTRANSFERASE, CHLOROPLASTIC"/>
    <property type="match status" value="1"/>
</dbReference>
<evidence type="ECO:0000256" key="2">
    <source>
        <dbReference type="ARBA" id="ARBA00004787"/>
    </source>
</evidence>
<dbReference type="HOGENOM" id="CLU_061281_2_1_11"/>
<keyword evidence="4 7" id="KW-0808">Transferase</keyword>
<comment type="catalytic activity">
    <reaction evidence="1 7">
        <text>2-C-methyl-D-erythritol 4-phosphate + CTP + H(+) = 4-CDP-2-C-methyl-D-erythritol + diphosphate</text>
        <dbReference type="Rhea" id="RHEA:13429"/>
        <dbReference type="ChEBI" id="CHEBI:15378"/>
        <dbReference type="ChEBI" id="CHEBI:33019"/>
        <dbReference type="ChEBI" id="CHEBI:37563"/>
        <dbReference type="ChEBI" id="CHEBI:57823"/>
        <dbReference type="ChEBI" id="CHEBI:58262"/>
        <dbReference type="EC" id="2.7.7.60"/>
    </reaction>
</comment>
<dbReference type="CDD" id="cd02516">
    <property type="entry name" value="CDP-ME_synthetase"/>
    <property type="match status" value="1"/>
</dbReference>
<keyword evidence="5 7" id="KW-0548">Nucleotidyltransferase</keyword>
<feature type="site" description="Positions MEP for the nucleophilic attack" evidence="7">
    <location>
        <position position="201"/>
    </location>
</feature>
<dbReference type="PROSITE" id="PS01295">
    <property type="entry name" value="ISPD"/>
    <property type="match status" value="1"/>
</dbReference>
<evidence type="ECO:0000256" key="5">
    <source>
        <dbReference type="ARBA" id="ARBA00022695"/>
    </source>
</evidence>
<reference evidence="8 9" key="1">
    <citation type="submission" date="2006-12" db="EMBL/GenBank/DDBJ databases">
        <title>Bifidobacterium adolescentis complete genome sequence.</title>
        <authorList>
            <person name="Suzuki T."/>
            <person name="Tsuda Y."/>
            <person name="Kanou N."/>
            <person name="Inoue T."/>
            <person name="Kumazaki K."/>
            <person name="Nagano S."/>
            <person name="Hirai S."/>
            <person name="Tanaka K."/>
            <person name="Watanabe K."/>
        </authorList>
    </citation>
    <scope>NUCLEOTIDE SEQUENCE [LARGE SCALE GENOMIC DNA]</scope>
    <source>
        <strain evidence="9">ATCC 15703 / DSM 20083 / NCTC 11814 / E194a</strain>
    </source>
</reference>
<dbReference type="Gene3D" id="3.90.550.10">
    <property type="entry name" value="Spore Coat Polysaccharide Biosynthesis Protein SpsA, Chain A"/>
    <property type="match status" value="1"/>
</dbReference>
<dbReference type="InterPro" id="IPR018294">
    <property type="entry name" value="ISPD_synthase_CS"/>
</dbReference>
<evidence type="ECO:0000256" key="1">
    <source>
        <dbReference type="ARBA" id="ARBA00001282"/>
    </source>
</evidence>
<dbReference type="EC" id="2.7.7.60" evidence="7"/>
<evidence type="ECO:0000313" key="8">
    <source>
        <dbReference type="EMBL" id="BAF39050.1"/>
    </source>
</evidence>
<evidence type="ECO:0000256" key="6">
    <source>
        <dbReference type="ARBA" id="ARBA00023229"/>
    </source>
</evidence>
<dbReference type="AlphaFoldDB" id="A1A017"/>
<feature type="site" description="Transition state stabilizer" evidence="7">
    <location>
        <position position="62"/>
    </location>
</feature>
<keyword evidence="9" id="KW-1185">Reference proteome</keyword>
<dbReference type="EMBL" id="AP009256">
    <property type="protein sequence ID" value="BAF39050.1"/>
    <property type="molecule type" value="Genomic_DNA"/>
</dbReference>
<dbReference type="PANTHER" id="PTHR32125">
    <property type="entry name" value="2-C-METHYL-D-ERYTHRITOL 4-PHOSPHATE CYTIDYLYLTRANSFERASE, CHLOROPLASTIC"/>
    <property type="match status" value="1"/>
</dbReference>
<dbReference type="SUPFAM" id="SSF53448">
    <property type="entry name" value="Nucleotide-diphospho-sugar transferases"/>
    <property type="match status" value="1"/>
</dbReference>
<dbReference type="FunFam" id="3.90.550.10:FF:000003">
    <property type="entry name" value="2-C-methyl-D-erythritol 4-phosphate cytidylyltransferase"/>
    <property type="match status" value="1"/>
</dbReference>
<dbReference type="HAMAP" id="MF_00108">
    <property type="entry name" value="IspD"/>
    <property type="match status" value="1"/>
</dbReference>
<sequence>MIRVATVADCVQNPPWNGVACGRGFTVEHMSKGEQMQEQKMPVVAVVLAAGFGTRFDENNPKQLVSVGGKPIVCRSIEAFENNDRISDIIVVVNERVEETVNELIDEAGYAKVRAIVPGGAERVDSTLAALDLLKQAGIPSGAKILIHDGVRPFVEERSIDGCIDSLDQFNAATVAYASTDTILLTEDLGDRKVVKSVPERPNTFRAQTPQAFRFGTIVKAYELAAADPDFHPTDDTRVVVDYLPDEPVAIVDGSETNLKITTPSDMPIAEGIARSLDPEHAKEEAKARMHAVFAEAFSQMHSR</sequence>
<feature type="site" description="Transition state stabilizer" evidence="7">
    <location>
        <position position="55"/>
    </location>
</feature>
<comment type="function">
    <text evidence="7">Catalyzes the formation of 4-diphosphocytidyl-2-C-methyl-D-erythritol from CTP and 2-C-methyl-D-erythritol 4-phosphate (MEP).</text>
</comment>
<dbReference type="InterPro" id="IPR050088">
    <property type="entry name" value="IspD/TarI_cytidylyltransf_bact"/>
</dbReference>
<feature type="site" description="Positions MEP for the nucleophilic attack" evidence="7">
    <location>
        <position position="260"/>
    </location>
</feature>
<protein>
    <recommendedName>
        <fullName evidence="7">2-C-methyl-D-erythritol 4-phosphate cytidylyltransferase</fullName>
        <ecNumber evidence="7">2.7.7.60</ecNumber>
    </recommendedName>
    <alternativeName>
        <fullName evidence="7">4-diphosphocytidyl-2C-methyl-D-erythritol synthase</fullName>
    </alternativeName>
    <alternativeName>
        <fullName evidence="7">MEP cytidylyltransferase</fullName>
        <shortName evidence="7">MCT</shortName>
    </alternativeName>
</protein>
<comment type="similarity">
    <text evidence="3 7">Belongs to the IspD/TarI cytidylyltransferase family. IspD subfamily.</text>
</comment>
<name>A1A017_BIFAA</name>
<dbReference type="InterPro" id="IPR029044">
    <property type="entry name" value="Nucleotide-diphossugar_trans"/>
</dbReference>